<accession>A0A420Y3X6</accession>
<proteinExistence type="predicted"/>
<dbReference type="OrthoDB" id="3558870at2759"/>
<dbReference type="Proteomes" id="UP000275385">
    <property type="component" value="Unassembled WGS sequence"/>
</dbReference>
<evidence type="ECO:0000313" key="1">
    <source>
        <dbReference type="EMBL" id="RKU42460.1"/>
    </source>
</evidence>
<evidence type="ECO:0000313" key="2">
    <source>
        <dbReference type="Proteomes" id="UP000275385"/>
    </source>
</evidence>
<dbReference type="AlphaFoldDB" id="A0A420Y3X6"/>
<dbReference type="STRING" id="177199.A0A420Y3X6"/>
<organism evidence="1 2">
    <name type="scientific">Coniochaeta pulveracea</name>
    <dbReference type="NCBI Taxonomy" id="177199"/>
    <lineage>
        <taxon>Eukaryota</taxon>
        <taxon>Fungi</taxon>
        <taxon>Dikarya</taxon>
        <taxon>Ascomycota</taxon>
        <taxon>Pezizomycotina</taxon>
        <taxon>Sordariomycetes</taxon>
        <taxon>Sordariomycetidae</taxon>
        <taxon>Coniochaetales</taxon>
        <taxon>Coniochaetaceae</taxon>
        <taxon>Coniochaeta</taxon>
    </lineage>
</organism>
<name>A0A420Y3X6_9PEZI</name>
<gene>
    <name evidence="1" type="ORF">DL546_004068</name>
</gene>
<protein>
    <submittedName>
        <fullName evidence="1">Uncharacterized protein</fullName>
    </submittedName>
</protein>
<comment type="caution">
    <text evidence="1">The sequence shown here is derived from an EMBL/GenBank/DDBJ whole genome shotgun (WGS) entry which is preliminary data.</text>
</comment>
<keyword evidence="2" id="KW-1185">Reference proteome</keyword>
<dbReference type="EMBL" id="QVQW01000056">
    <property type="protein sequence ID" value="RKU42460.1"/>
    <property type="molecule type" value="Genomic_DNA"/>
</dbReference>
<reference evidence="1 2" key="1">
    <citation type="submission" date="2018-08" db="EMBL/GenBank/DDBJ databases">
        <title>Draft genome of the lignicolous fungus Coniochaeta pulveracea.</title>
        <authorList>
            <person name="Borstlap C.J."/>
            <person name="De Witt R.N."/>
            <person name="Botha A."/>
            <person name="Volschenk H."/>
        </authorList>
    </citation>
    <scope>NUCLEOTIDE SEQUENCE [LARGE SCALE GENOMIC DNA]</scope>
    <source>
        <strain evidence="1 2">CAB683</strain>
    </source>
</reference>
<sequence>MTSGRTDACGPSTVNMSVSLFTTTSSFLVCTPAISTSSATTTFTETYTLTLPAACPTSEWMATYTVTEVCTGVPALWTTPSCPPNFYTTTVTCDACQHPTQVITCPNAAATGVPQVIGVEGNGVTITLSEYTPLPTQTAGAGAGVPAGAAQTAGAACSTCVANGGSGAAPANTASAAAAGPNGAANTAAGAAVNTITVGAAGAPQVTGFASVTAVGTSPAVATTTPAYVQAASASSMSLKGGLVALAGLIAGAAIML</sequence>